<dbReference type="KEGG" id="cme:CYME_CMO249C"/>
<comment type="similarity">
    <text evidence="1">Belongs to the short-chain dehydrogenases/reductases (SDR) family.</text>
</comment>
<dbReference type="Gramene" id="CMO249CT">
    <property type="protein sequence ID" value="CMO249CT"/>
    <property type="gene ID" value="CMO249C"/>
</dbReference>
<sequence length="332" mass="36980">MNLTLLKRIIYTLVYRPLGFLYLFFGVFYGRFVLPKQPALTLLRPYVDDRTVVVVTGCNVGIGYEVALALSKAGATVFICCRTEEKCSETIRRIKQQGGRGQLKPIKLELSSFASVRAAADAINAQTAYIDFLVLNSGVMNIPKLEFSADGYEMHFAVNHLGHYLLTRRLVAKVRKGIVVVSSDGHIMGATDAIDDINWDRRGRENYDGMVAYADTKMANVLFAAECNRRYPSIRTVAVHPGAVLTELIRYSVKPEAQTRLRQILKYIFRTPAEGALVVVAALVATAVPCAGKRAPLFYRDGRPSWAVAENDVAAAQHLWDESERIVRNYLT</sequence>
<dbReference type="Proteomes" id="UP000007014">
    <property type="component" value="Chromosome 15"/>
</dbReference>
<dbReference type="PANTHER" id="PTHR24320">
    <property type="entry name" value="RETINOL DEHYDROGENASE"/>
    <property type="match status" value="1"/>
</dbReference>
<dbReference type="GO" id="GO:0016491">
    <property type="term" value="F:oxidoreductase activity"/>
    <property type="evidence" value="ECO:0007669"/>
    <property type="project" value="UniProtKB-KW"/>
</dbReference>
<dbReference type="InterPro" id="IPR036291">
    <property type="entry name" value="NAD(P)-bd_dom_sf"/>
</dbReference>
<keyword evidence="5" id="KW-1185">Reference proteome</keyword>
<accession>M1V608</accession>
<keyword evidence="3" id="KW-1133">Transmembrane helix</keyword>
<evidence type="ECO:0000256" key="3">
    <source>
        <dbReference type="SAM" id="Phobius"/>
    </source>
</evidence>
<evidence type="ECO:0000313" key="4">
    <source>
        <dbReference type="EMBL" id="BAM81595.1"/>
    </source>
</evidence>
<keyword evidence="3" id="KW-0472">Membrane</keyword>
<dbReference type="RefSeq" id="XP_005537631.1">
    <property type="nucleotide sequence ID" value="XM_005537574.1"/>
</dbReference>
<dbReference type="HOGENOM" id="CLU_010194_44_2_1"/>
<dbReference type="OMA" id="VMRCPKS"/>
<dbReference type="AlphaFoldDB" id="M1V608"/>
<evidence type="ECO:0000256" key="1">
    <source>
        <dbReference type="ARBA" id="ARBA00006484"/>
    </source>
</evidence>
<feature type="transmembrane region" description="Helical" evidence="3">
    <location>
        <begin position="13"/>
        <end position="34"/>
    </location>
</feature>
<dbReference type="GeneID" id="16995724"/>
<evidence type="ECO:0000256" key="2">
    <source>
        <dbReference type="ARBA" id="ARBA00023002"/>
    </source>
</evidence>
<dbReference type="PANTHER" id="PTHR24320:SF148">
    <property type="entry name" value="NAD(P)-BINDING ROSSMANN-FOLD SUPERFAMILY PROTEIN"/>
    <property type="match status" value="1"/>
</dbReference>
<reference evidence="4 5" key="1">
    <citation type="journal article" date="2004" name="Nature">
        <title>Genome sequence of the ultrasmall unicellular red alga Cyanidioschyzon merolae 10D.</title>
        <authorList>
            <person name="Matsuzaki M."/>
            <person name="Misumi O."/>
            <person name="Shin-i T."/>
            <person name="Maruyama S."/>
            <person name="Takahara M."/>
            <person name="Miyagishima S."/>
            <person name="Mori T."/>
            <person name="Nishida K."/>
            <person name="Yagisawa F."/>
            <person name="Nishida K."/>
            <person name="Yoshida Y."/>
            <person name="Nishimura Y."/>
            <person name="Nakao S."/>
            <person name="Kobayashi T."/>
            <person name="Momoyama Y."/>
            <person name="Higashiyama T."/>
            <person name="Minoda A."/>
            <person name="Sano M."/>
            <person name="Nomoto H."/>
            <person name="Oishi K."/>
            <person name="Hayashi H."/>
            <person name="Ohta F."/>
            <person name="Nishizaka S."/>
            <person name="Haga S."/>
            <person name="Miura S."/>
            <person name="Morishita T."/>
            <person name="Kabeya Y."/>
            <person name="Terasawa K."/>
            <person name="Suzuki Y."/>
            <person name="Ishii Y."/>
            <person name="Asakawa S."/>
            <person name="Takano H."/>
            <person name="Ohta N."/>
            <person name="Kuroiwa H."/>
            <person name="Tanaka K."/>
            <person name="Shimizu N."/>
            <person name="Sugano S."/>
            <person name="Sato N."/>
            <person name="Nozaki H."/>
            <person name="Ogasawara N."/>
            <person name="Kohara Y."/>
            <person name="Kuroiwa T."/>
        </authorList>
    </citation>
    <scope>NUCLEOTIDE SEQUENCE [LARGE SCALE GENOMIC DNA]</scope>
    <source>
        <strain evidence="4 5">10D</strain>
    </source>
</reference>
<reference evidence="4 5" key="2">
    <citation type="journal article" date="2007" name="BMC Biol.">
        <title>A 100%-complete sequence reveals unusually simple genomic features in the hot-spring red alga Cyanidioschyzon merolae.</title>
        <authorList>
            <person name="Nozaki H."/>
            <person name="Takano H."/>
            <person name="Misumi O."/>
            <person name="Terasawa K."/>
            <person name="Matsuzaki M."/>
            <person name="Maruyama S."/>
            <person name="Nishida K."/>
            <person name="Yagisawa F."/>
            <person name="Yoshida Y."/>
            <person name="Fujiwara T."/>
            <person name="Takio S."/>
            <person name="Tamura K."/>
            <person name="Chung S.J."/>
            <person name="Nakamura S."/>
            <person name="Kuroiwa H."/>
            <person name="Tanaka K."/>
            <person name="Sato N."/>
            <person name="Kuroiwa T."/>
        </authorList>
    </citation>
    <scope>NUCLEOTIDE SEQUENCE [LARGE SCALE GENOMIC DNA]</scope>
    <source>
        <strain evidence="4 5">10D</strain>
    </source>
</reference>
<keyword evidence="3" id="KW-0812">Transmembrane</keyword>
<dbReference type="OrthoDB" id="1456at2759"/>
<organism evidence="4 5">
    <name type="scientific">Cyanidioschyzon merolae (strain NIES-3377 / 10D)</name>
    <name type="common">Unicellular red alga</name>
    <dbReference type="NCBI Taxonomy" id="280699"/>
    <lineage>
        <taxon>Eukaryota</taxon>
        <taxon>Rhodophyta</taxon>
        <taxon>Bangiophyceae</taxon>
        <taxon>Cyanidiales</taxon>
        <taxon>Cyanidiaceae</taxon>
        <taxon>Cyanidioschyzon</taxon>
    </lineage>
</organism>
<dbReference type="STRING" id="280699.M1V608"/>
<proteinExistence type="inferred from homology"/>
<dbReference type="Pfam" id="PF00106">
    <property type="entry name" value="adh_short"/>
    <property type="match status" value="1"/>
</dbReference>
<dbReference type="Gene3D" id="3.40.50.720">
    <property type="entry name" value="NAD(P)-binding Rossmann-like Domain"/>
    <property type="match status" value="1"/>
</dbReference>
<dbReference type="eggNOG" id="KOG1208">
    <property type="taxonomic scope" value="Eukaryota"/>
</dbReference>
<keyword evidence="2" id="KW-0560">Oxidoreductase</keyword>
<dbReference type="EMBL" id="AP006497">
    <property type="protein sequence ID" value="BAM81595.1"/>
    <property type="molecule type" value="Genomic_DNA"/>
</dbReference>
<gene>
    <name evidence="4" type="ORF">CYME_CMO249C</name>
</gene>
<evidence type="ECO:0000313" key="5">
    <source>
        <dbReference type="Proteomes" id="UP000007014"/>
    </source>
</evidence>
<dbReference type="InterPro" id="IPR002347">
    <property type="entry name" value="SDR_fam"/>
</dbReference>
<dbReference type="SUPFAM" id="SSF51735">
    <property type="entry name" value="NAD(P)-binding Rossmann-fold domains"/>
    <property type="match status" value="1"/>
</dbReference>
<name>M1V608_CYAM1</name>
<dbReference type="PRINTS" id="PR00081">
    <property type="entry name" value="GDHRDH"/>
</dbReference>
<protein>
    <submittedName>
        <fullName evidence="4">Similar to short-chain dehydrogenase</fullName>
    </submittedName>
</protein>